<organism evidence="2 3">
    <name type="scientific">Dreissena polymorpha</name>
    <name type="common">Zebra mussel</name>
    <name type="synonym">Mytilus polymorpha</name>
    <dbReference type="NCBI Taxonomy" id="45954"/>
    <lineage>
        <taxon>Eukaryota</taxon>
        <taxon>Metazoa</taxon>
        <taxon>Spiralia</taxon>
        <taxon>Lophotrochozoa</taxon>
        <taxon>Mollusca</taxon>
        <taxon>Bivalvia</taxon>
        <taxon>Autobranchia</taxon>
        <taxon>Heteroconchia</taxon>
        <taxon>Euheterodonta</taxon>
        <taxon>Imparidentia</taxon>
        <taxon>Neoheterodontei</taxon>
        <taxon>Myida</taxon>
        <taxon>Dreissenoidea</taxon>
        <taxon>Dreissenidae</taxon>
        <taxon>Dreissena</taxon>
    </lineage>
</organism>
<comment type="caution">
    <text evidence="2">The sequence shown here is derived from an EMBL/GenBank/DDBJ whole genome shotgun (WGS) entry which is preliminary data.</text>
</comment>
<dbReference type="EMBL" id="JAIWYP010000015">
    <property type="protein sequence ID" value="KAH3701693.1"/>
    <property type="molecule type" value="Genomic_DNA"/>
</dbReference>
<evidence type="ECO:0000313" key="3">
    <source>
        <dbReference type="Proteomes" id="UP000828390"/>
    </source>
</evidence>
<dbReference type="Proteomes" id="UP000828390">
    <property type="component" value="Unassembled WGS sequence"/>
</dbReference>
<protein>
    <submittedName>
        <fullName evidence="2">Uncharacterized protein</fullName>
    </submittedName>
</protein>
<reference evidence="2" key="1">
    <citation type="journal article" date="2019" name="bioRxiv">
        <title>The Genome of the Zebra Mussel, Dreissena polymorpha: A Resource for Invasive Species Research.</title>
        <authorList>
            <person name="McCartney M.A."/>
            <person name="Auch B."/>
            <person name="Kono T."/>
            <person name="Mallez S."/>
            <person name="Zhang Y."/>
            <person name="Obille A."/>
            <person name="Becker A."/>
            <person name="Abrahante J.E."/>
            <person name="Garbe J."/>
            <person name="Badalamenti J.P."/>
            <person name="Herman A."/>
            <person name="Mangelson H."/>
            <person name="Liachko I."/>
            <person name="Sullivan S."/>
            <person name="Sone E.D."/>
            <person name="Koren S."/>
            <person name="Silverstein K.A.T."/>
            <person name="Beckman K.B."/>
            <person name="Gohl D.M."/>
        </authorList>
    </citation>
    <scope>NUCLEOTIDE SEQUENCE</scope>
    <source>
        <strain evidence="2">Duluth1</strain>
        <tissue evidence="2">Whole animal</tissue>
    </source>
</reference>
<name>A0A9D3YMN7_DREPO</name>
<feature type="coiled-coil region" evidence="1">
    <location>
        <begin position="9"/>
        <end position="57"/>
    </location>
</feature>
<evidence type="ECO:0000313" key="2">
    <source>
        <dbReference type="EMBL" id="KAH3701693.1"/>
    </source>
</evidence>
<keyword evidence="3" id="KW-1185">Reference proteome</keyword>
<reference evidence="2" key="2">
    <citation type="submission" date="2020-11" db="EMBL/GenBank/DDBJ databases">
        <authorList>
            <person name="McCartney M.A."/>
            <person name="Auch B."/>
            <person name="Kono T."/>
            <person name="Mallez S."/>
            <person name="Becker A."/>
            <person name="Gohl D.M."/>
            <person name="Silverstein K.A.T."/>
            <person name="Koren S."/>
            <person name="Bechman K.B."/>
            <person name="Herman A."/>
            <person name="Abrahante J.E."/>
            <person name="Garbe J."/>
        </authorList>
    </citation>
    <scope>NUCLEOTIDE SEQUENCE</scope>
    <source>
        <strain evidence="2">Duluth1</strain>
        <tissue evidence="2">Whole animal</tissue>
    </source>
</reference>
<evidence type="ECO:0000256" key="1">
    <source>
        <dbReference type="SAM" id="Coils"/>
    </source>
</evidence>
<proteinExistence type="predicted"/>
<accession>A0A9D3YMN7</accession>
<gene>
    <name evidence="2" type="ORF">DPMN_076685</name>
</gene>
<dbReference type="AlphaFoldDB" id="A0A9D3YMN7"/>
<keyword evidence="1" id="KW-0175">Coiled coil</keyword>
<sequence length="194" mass="22082">MSVSIQTILEQMEELQENHKANITSVQSSYDEQLLIIKQSRREINAALDKIEKETLKKMTDVLTELQAATKSDLDKCIKLLDDFKQLRDTVKAVQDISDKSKLELSFIAARKCEDKIQQSDTFLEKRSLQVKVSITFHPNSDILQYLLKLSELGRIEHSSQILKVQDDSNKVLTVQGKSVQNVRISSDSDSCII</sequence>